<sequence>MLYMRHGATPHKRSLVPHIAHTMSIIPTTIDDEDTILLVFPTGSVRRWDQINLDDEESDVRVQIRCLIRDVPYLWRSVELISPLVETMIMDVLQQELDDVSGLYRSYHYKACLKSLRALSKARNIVPSSFSCRNVAKEGTNPICGGGFADIWKGCLHDTQVCLKVLRLFIPEKAREKLLRDFCQEALVWRQLRHPNILPFLGVNEYLFAPSYCLISPWMINGNIMSYLEAHPDHDRLTSLVQVAEGMKYLHNHDPPVVHADIRGANILVMDDICCCLADFGLSLFAESQALNSSSQWMGNGCIRWLAPEYMDSTLFNQSYLTARDVYAYGCTVVEIFTGEPPFSNIKNDAGVIHEVLIKQSRPPRPPSNIFPDDGLWELVIACLSTMSSQRPNVAKISEILARLQTPFLRTLAGSDPWTNVYHRPSYYWHGTVHVDQNLDDKLVVPKYFLGKRRRLSSPKPRGASSACSANLNLHIKSKNIDLEPSLATKGIPRTKRIRVPTLPSITPTLQEYSVSHHAAANEVPIQRSGPPAAPYMGPELEGYPPGYYGQYPPPLGKPGKAPNFLP</sequence>
<dbReference type="EMBL" id="JAUEPT010000008">
    <property type="protein sequence ID" value="KAK0449334.1"/>
    <property type="molecule type" value="Genomic_DNA"/>
</dbReference>
<proteinExistence type="predicted"/>
<dbReference type="InterPro" id="IPR011009">
    <property type="entry name" value="Kinase-like_dom_sf"/>
</dbReference>
<feature type="region of interest" description="Disordered" evidence="1">
    <location>
        <begin position="547"/>
        <end position="567"/>
    </location>
</feature>
<gene>
    <name evidence="3" type="ORF">EV421DRAFT_1410738</name>
</gene>
<name>A0AA39JXL9_9AGAR</name>
<dbReference type="PROSITE" id="PS50011">
    <property type="entry name" value="PROTEIN_KINASE_DOM"/>
    <property type="match status" value="1"/>
</dbReference>
<dbReference type="InterPro" id="IPR008266">
    <property type="entry name" value="Tyr_kinase_AS"/>
</dbReference>
<dbReference type="Proteomes" id="UP001175226">
    <property type="component" value="Unassembled WGS sequence"/>
</dbReference>
<dbReference type="Pfam" id="PF07714">
    <property type="entry name" value="PK_Tyr_Ser-Thr"/>
    <property type="match status" value="1"/>
</dbReference>
<evidence type="ECO:0000256" key="1">
    <source>
        <dbReference type="SAM" id="MobiDB-lite"/>
    </source>
</evidence>
<dbReference type="GO" id="GO:0004674">
    <property type="term" value="F:protein serine/threonine kinase activity"/>
    <property type="evidence" value="ECO:0007669"/>
    <property type="project" value="TreeGrafter"/>
</dbReference>
<dbReference type="PANTHER" id="PTHR44329">
    <property type="entry name" value="SERINE/THREONINE-PROTEIN KINASE TNNI3K-RELATED"/>
    <property type="match status" value="1"/>
</dbReference>
<organism evidence="3 4">
    <name type="scientific">Armillaria borealis</name>
    <dbReference type="NCBI Taxonomy" id="47425"/>
    <lineage>
        <taxon>Eukaryota</taxon>
        <taxon>Fungi</taxon>
        <taxon>Dikarya</taxon>
        <taxon>Basidiomycota</taxon>
        <taxon>Agaricomycotina</taxon>
        <taxon>Agaricomycetes</taxon>
        <taxon>Agaricomycetidae</taxon>
        <taxon>Agaricales</taxon>
        <taxon>Marasmiineae</taxon>
        <taxon>Physalacriaceae</taxon>
        <taxon>Armillaria</taxon>
    </lineage>
</organism>
<dbReference type="AlphaFoldDB" id="A0AA39JXL9"/>
<comment type="caution">
    <text evidence="3">The sequence shown here is derived from an EMBL/GenBank/DDBJ whole genome shotgun (WGS) entry which is preliminary data.</text>
</comment>
<keyword evidence="3" id="KW-0808">Transferase</keyword>
<dbReference type="PROSITE" id="PS00109">
    <property type="entry name" value="PROTEIN_KINASE_TYR"/>
    <property type="match status" value="1"/>
</dbReference>
<keyword evidence="4" id="KW-1185">Reference proteome</keyword>
<dbReference type="SUPFAM" id="SSF56112">
    <property type="entry name" value="Protein kinase-like (PK-like)"/>
    <property type="match status" value="1"/>
</dbReference>
<accession>A0AA39JXL9</accession>
<feature type="domain" description="Protein kinase" evidence="2">
    <location>
        <begin position="137"/>
        <end position="409"/>
    </location>
</feature>
<protein>
    <submittedName>
        <fullName evidence="3">Kinase-like domain-containing protein</fullName>
    </submittedName>
</protein>
<dbReference type="InterPro" id="IPR051681">
    <property type="entry name" value="Ser/Thr_Kinases-Pseudokinases"/>
</dbReference>
<evidence type="ECO:0000259" key="2">
    <source>
        <dbReference type="PROSITE" id="PS50011"/>
    </source>
</evidence>
<dbReference type="GO" id="GO:0005524">
    <property type="term" value="F:ATP binding"/>
    <property type="evidence" value="ECO:0007669"/>
    <property type="project" value="InterPro"/>
</dbReference>
<evidence type="ECO:0000313" key="4">
    <source>
        <dbReference type="Proteomes" id="UP001175226"/>
    </source>
</evidence>
<reference evidence="3" key="1">
    <citation type="submission" date="2023-06" db="EMBL/GenBank/DDBJ databases">
        <authorList>
            <consortium name="Lawrence Berkeley National Laboratory"/>
            <person name="Ahrendt S."/>
            <person name="Sahu N."/>
            <person name="Indic B."/>
            <person name="Wong-Bajracharya J."/>
            <person name="Merenyi Z."/>
            <person name="Ke H.-M."/>
            <person name="Monk M."/>
            <person name="Kocsube S."/>
            <person name="Drula E."/>
            <person name="Lipzen A."/>
            <person name="Balint B."/>
            <person name="Henrissat B."/>
            <person name="Andreopoulos B."/>
            <person name="Martin F.M."/>
            <person name="Harder C.B."/>
            <person name="Rigling D."/>
            <person name="Ford K.L."/>
            <person name="Foster G.D."/>
            <person name="Pangilinan J."/>
            <person name="Papanicolaou A."/>
            <person name="Barry K."/>
            <person name="LaButti K."/>
            <person name="Viragh M."/>
            <person name="Koriabine M."/>
            <person name="Yan M."/>
            <person name="Riley R."/>
            <person name="Champramary S."/>
            <person name="Plett K.L."/>
            <person name="Tsai I.J."/>
            <person name="Slot J."/>
            <person name="Sipos G."/>
            <person name="Plett J."/>
            <person name="Nagy L.G."/>
            <person name="Grigoriev I.V."/>
        </authorList>
    </citation>
    <scope>NUCLEOTIDE SEQUENCE</scope>
    <source>
        <strain evidence="3">FPL87.14</strain>
    </source>
</reference>
<dbReference type="InterPro" id="IPR001245">
    <property type="entry name" value="Ser-Thr/Tyr_kinase_cat_dom"/>
</dbReference>
<dbReference type="InterPro" id="IPR000719">
    <property type="entry name" value="Prot_kinase_dom"/>
</dbReference>
<dbReference type="Gene3D" id="1.10.510.10">
    <property type="entry name" value="Transferase(Phosphotransferase) domain 1"/>
    <property type="match status" value="1"/>
</dbReference>
<evidence type="ECO:0000313" key="3">
    <source>
        <dbReference type="EMBL" id="KAK0449334.1"/>
    </source>
</evidence>
<keyword evidence="3" id="KW-0418">Kinase</keyword>